<reference evidence="3 4" key="1">
    <citation type="journal article" date="2015" name="Int. J. Syst. Evol. Microbiol.">
        <title>Winogradskyella litoriviva sp. nov., isolated from coastal seawater.</title>
        <authorList>
            <person name="Nedashkovskaya O.I."/>
            <person name="Kukhlevskiy A.D."/>
            <person name="Zhukova N.V."/>
            <person name="Kim S.J."/>
            <person name="Rhee S.K."/>
            <person name="Mikhailov V.V."/>
        </authorList>
    </citation>
    <scope>NUCLEOTIDE SEQUENCE [LARGE SCALE GENOMIC DNA]</scope>
    <source>
        <strain evidence="3 4">KMM6491</strain>
    </source>
</reference>
<dbReference type="Pfam" id="PF00582">
    <property type="entry name" value="Usp"/>
    <property type="match status" value="1"/>
</dbReference>
<dbReference type="EMBL" id="JABRWQ010000007">
    <property type="protein sequence ID" value="NRD24634.1"/>
    <property type="molecule type" value="Genomic_DNA"/>
</dbReference>
<proteinExistence type="inferred from homology"/>
<dbReference type="InterPro" id="IPR014729">
    <property type="entry name" value="Rossmann-like_a/b/a_fold"/>
</dbReference>
<organism evidence="3 4">
    <name type="scientific">Winogradskyella litoriviva</name>
    <dbReference type="NCBI Taxonomy" id="1220182"/>
    <lineage>
        <taxon>Bacteria</taxon>
        <taxon>Pseudomonadati</taxon>
        <taxon>Bacteroidota</taxon>
        <taxon>Flavobacteriia</taxon>
        <taxon>Flavobacteriales</taxon>
        <taxon>Flavobacteriaceae</taxon>
        <taxon>Winogradskyella</taxon>
    </lineage>
</organism>
<comment type="similarity">
    <text evidence="1">Belongs to the universal stress protein A family.</text>
</comment>
<dbReference type="PANTHER" id="PTHR46268">
    <property type="entry name" value="STRESS RESPONSE PROTEIN NHAX"/>
    <property type="match status" value="1"/>
</dbReference>
<evidence type="ECO:0000259" key="2">
    <source>
        <dbReference type="Pfam" id="PF00582"/>
    </source>
</evidence>
<dbReference type="InterPro" id="IPR006016">
    <property type="entry name" value="UspA"/>
</dbReference>
<evidence type="ECO:0000256" key="1">
    <source>
        <dbReference type="ARBA" id="ARBA00008791"/>
    </source>
</evidence>
<feature type="domain" description="UspA" evidence="2">
    <location>
        <begin position="1"/>
        <end position="149"/>
    </location>
</feature>
<dbReference type="Proteomes" id="UP000805085">
    <property type="component" value="Unassembled WGS sequence"/>
</dbReference>
<dbReference type="PANTHER" id="PTHR46268:SF6">
    <property type="entry name" value="UNIVERSAL STRESS PROTEIN UP12"/>
    <property type="match status" value="1"/>
</dbReference>
<accession>A0ABX2EAB3</accession>
<dbReference type="RefSeq" id="WP_173302284.1">
    <property type="nucleotide sequence ID" value="NZ_JABRWQ010000007.1"/>
</dbReference>
<sequence length="284" mass="32311">MRHQILLPTDFSKSSIKAINYARELYKNDYCDFYLLNVFSGTSNILESLMNMEPGSELFESAKLNSENGLAKVFDMITMSDHHNPKHNFEVISKYNHVVEAIKNVVAQKDIEIVIMGTKGKTNASNSAFGSVAVDVMEKVRNCPILVVPLNANLELPKEIVFPTDFKTNYKRRELTYLIDIANKCDATIVVLHILETTELDSSQKENKELLEKILKGTRYKFHNLSHNSVMPAVNIFVESRTSDMVAFINKKHAFFGSILTNPMVKKISFHLKVPILTMHDLRN</sequence>
<protein>
    <submittedName>
        <fullName evidence="3">Universal stress protein</fullName>
    </submittedName>
</protein>
<evidence type="ECO:0000313" key="4">
    <source>
        <dbReference type="Proteomes" id="UP000805085"/>
    </source>
</evidence>
<keyword evidence="4" id="KW-1185">Reference proteome</keyword>
<dbReference type="SUPFAM" id="SSF52402">
    <property type="entry name" value="Adenine nucleotide alpha hydrolases-like"/>
    <property type="match status" value="2"/>
</dbReference>
<dbReference type="InterPro" id="IPR006015">
    <property type="entry name" value="Universal_stress_UspA"/>
</dbReference>
<dbReference type="PRINTS" id="PR01438">
    <property type="entry name" value="UNVRSLSTRESS"/>
</dbReference>
<dbReference type="CDD" id="cd00293">
    <property type="entry name" value="USP-like"/>
    <property type="match status" value="1"/>
</dbReference>
<gene>
    <name evidence="3" type="ORF">HNV10_15375</name>
</gene>
<name>A0ABX2EAB3_9FLAO</name>
<comment type="caution">
    <text evidence="3">The sequence shown here is derived from an EMBL/GenBank/DDBJ whole genome shotgun (WGS) entry which is preliminary data.</text>
</comment>
<evidence type="ECO:0000313" key="3">
    <source>
        <dbReference type="EMBL" id="NRD24634.1"/>
    </source>
</evidence>
<dbReference type="Gene3D" id="3.40.50.620">
    <property type="entry name" value="HUPs"/>
    <property type="match status" value="2"/>
</dbReference>